<feature type="domain" description="PH" evidence="6">
    <location>
        <begin position="225"/>
        <end position="324"/>
    </location>
</feature>
<dbReference type="SUPFAM" id="SSF52218">
    <property type="entry name" value="Flavoproteins"/>
    <property type="match status" value="1"/>
</dbReference>
<protein>
    <recommendedName>
        <fullName evidence="3">NAD(P)H dehydrogenase (quinone)</fullName>
        <ecNumber evidence="3">1.6.5.2</ecNumber>
    </recommendedName>
</protein>
<dbReference type="Gene3D" id="3.40.50.360">
    <property type="match status" value="1"/>
</dbReference>
<evidence type="ECO:0000313" key="8">
    <source>
        <dbReference type="EMBL" id="SPD19681.1"/>
    </source>
</evidence>
<gene>
    <name evidence="8" type="ORF">FSB_LOCUS47563</name>
</gene>
<dbReference type="InterPro" id="IPR001849">
    <property type="entry name" value="PH_domain"/>
</dbReference>
<comment type="catalytic activity">
    <reaction evidence="5">
        <text>a quinone + NADPH + H(+) = a quinol + NADP(+)</text>
        <dbReference type="Rhea" id="RHEA:46164"/>
        <dbReference type="ChEBI" id="CHEBI:15378"/>
        <dbReference type="ChEBI" id="CHEBI:24646"/>
        <dbReference type="ChEBI" id="CHEBI:57783"/>
        <dbReference type="ChEBI" id="CHEBI:58349"/>
        <dbReference type="ChEBI" id="CHEBI:132124"/>
        <dbReference type="EC" id="1.6.5.2"/>
    </reaction>
</comment>
<dbReference type="InterPro" id="IPR008254">
    <property type="entry name" value="Flavodoxin/NO_synth"/>
</dbReference>
<dbReference type="PANTHER" id="PTHR30546">
    <property type="entry name" value="FLAVODOXIN-RELATED PROTEIN WRBA-RELATED"/>
    <property type="match status" value="1"/>
</dbReference>
<accession>A0A2N9I762</accession>
<sequence>MTTTKVYIVYYSLHGHVETMAREVQRGANAVQGVEAKLWQVPETLSNTILQKMNALPKSNEVAVIKPEQLLEADGFLFGFPSRFGVMAAQCKAFFDSTHELWASQALAGKPAGIFWSTGFHGGGQELTALTAVTQLAHHGMLYVPLGYTFGSGMLEMNEVKGGSPYGSGTYASDGSRQPTELELQQAFYQELTHFDRAKMENLWRAATGQDPSPEDYTGVEFWSNPERAGWLTKQGDYIKTWRRRWFVLKQGKLLWFKDSHVTRSSAPRGVVPVGTCLTVKGAEDVLHKPCAFELSSNQDTMYFIADSEKEKEEWINSIGRSIVQHSRSVTDSEIVDYIEESTDMDSNHMFRDAFRSGNELRTQMALPPSIKVIGRASFTVGLVVAWSQDSHHEVLSSTLSNWHPANLMGPRIPGVVGWA</sequence>
<dbReference type="PROSITE" id="PS50902">
    <property type="entry name" value="FLAVODOXIN_LIKE"/>
    <property type="match status" value="1"/>
</dbReference>
<evidence type="ECO:0000256" key="3">
    <source>
        <dbReference type="ARBA" id="ARBA00012648"/>
    </source>
</evidence>
<evidence type="ECO:0000256" key="5">
    <source>
        <dbReference type="ARBA" id="ARBA00048983"/>
    </source>
</evidence>
<evidence type="ECO:0000259" key="7">
    <source>
        <dbReference type="PROSITE" id="PS50902"/>
    </source>
</evidence>
<proteinExistence type="inferred from homology"/>
<reference evidence="8" key="1">
    <citation type="submission" date="2018-02" db="EMBL/GenBank/DDBJ databases">
        <authorList>
            <person name="Cohen D.B."/>
            <person name="Kent A.D."/>
        </authorList>
    </citation>
    <scope>NUCLEOTIDE SEQUENCE</scope>
</reference>
<dbReference type="PANTHER" id="PTHR30546:SF25">
    <property type="entry name" value="NAD(P)H DEHYDROGENASE (QUINONE) FQR1-LIKE 3-RELATED"/>
    <property type="match status" value="1"/>
</dbReference>
<dbReference type="InterPro" id="IPR005025">
    <property type="entry name" value="FMN_Rdtase-like_dom"/>
</dbReference>
<dbReference type="GO" id="GO:0010181">
    <property type="term" value="F:FMN binding"/>
    <property type="evidence" value="ECO:0007669"/>
    <property type="project" value="InterPro"/>
</dbReference>
<dbReference type="FunFam" id="3.40.50.360:FF:000001">
    <property type="entry name" value="NAD(P)H dehydrogenase (Quinone) FQR1-like"/>
    <property type="match status" value="1"/>
</dbReference>
<dbReference type="Gene3D" id="2.30.29.30">
    <property type="entry name" value="Pleckstrin-homology domain (PH domain)/Phosphotyrosine-binding domain (PTB)"/>
    <property type="match status" value="1"/>
</dbReference>
<dbReference type="InterPro" id="IPR010089">
    <property type="entry name" value="Flavoprotein_WrbA-like"/>
</dbReference>
<comment type="catalytic activity">
    <reaction evidence="4">
        <text>a quinone + NADH + H(+) = a quinol + NAD(+)</text>
        <dbReference type="Rhea" id="RHEA:46160"/>
        <dbReference type="ChEBI" id="CHEBI:15378"/>
        <dbReference type="ChEBI" id="CHEBI:24646"/>
        <dbReference type="ChEBI" id="CHEBI:57540"/>
        <dbReference type="ChEBI" id="CHEBI:57945"/>
        <dbReference type="ChEBI" id="CHEBI:132124"/>
        <dbReference type="EC" id="1.6.5.2"/>
    </reaction>
</comment>
<dbReference type="NCBIfam" id="NF002999">
    <property type="entry name" value="PRK03767.1"/>
    <property type="match status" value="1"/>
</dbReference>
<dbReference type="Pfam" id="PF03358">
    <property type="entry name" value="FMN_red"/>
    <property type="match status" value="1"/>
</dbReference>
<feature type="domain" description="Flavodoxin-like" evidence="7">
    <location>
        <begin position="6"/>
        <end position="193"/>
    </location>
</feature>
<dbReference type="EC" id="1.6.5.2" evidence="3"/>
<dbReference type="Pfam" id="PF00169">
    <property type="entry name" value="PH"/>
    <property type="match status" value="1"/>
</dbReference>
<dbReference type="InterPro" id="IPR011993">
    <property type="entry name" value="PH-like_dom_sf"/>
</dbReference>
<comment type="similarity">
    <text evidence="2">Belongs to the WrbA family.</text>
</comment>
<dbReference type="NCBIfam" id="TIGR01755">
    <property type="entry name" value="flav_wrbA"/>
    <property type="match status" value="1"/>
</dbReference>
<evidence type="ECO:0000256" key="4">
    <source>
        <dbReference type="ARBA" id="ARBA00047678"/>
    </source>
</evidence>
<evidence type="ECO:0000259" key="6">
    <source>
        <dbReference type="PROSITE" id="PS50003"/>
    </source>
</evidence>
<dbReference type="GO" id="GO:0003955">
    <property type="term" value="F:NAD(P)H dehydrogenase (quinone) activity"/>
    <property type="evidence" value="ECO:0007669"/>
    <property type="project" value="UniProtKB-EC"/>
</dbReference>
<dbReference type="SUPFAM" id="SSF50729">
    <property type="entry name" value="PH domain-like"/>
    <property type="match status" value="1"/>
</dbReference>
<evidence type="ECO:0000256" key="2">
    <source>
        <dbReference type="ARBA" id="ARBA00006961"/>
    </source>
</evidence>
<dbReference type="InterPro" id="IPR029039">
    <property type="entry name" value="Flavoprotein-like_sf"/>
</dbReference>
<name>A0A2N9I762_FAGSY</name>
<dbReference type="AlphaFoldDB" id="A0A2N9I762"/>
<organism evidence="8">
    <name type="scientific">Fagus sylvatica</name>
    <name type="common">Beechnut</name>
    <dbReference type="NCBI Taxonomy" id="28930"/>
    <lineage>
        <taxon>Eukaryota</taxon>
        <taxon>Viridiplantae</taxon>
        <taxon>Streptophyta</taxon>
        <taxon>Embryophyta</taxon>
        <taxon>Tracheophyta</taxon>
        <taxon>Spermatophyta</taxon>
        <taxon>Magnoliopsida</taxon>
        <taxon>eudicotyledons</taxon>
        <taxon>Gunneridae</taxon>
        <taxon>Pentapetalae</taxon>
        <taxon>rosids</taxon>
        <taxon>fabids</taxon>
        <taxon>Fagales</taxon>
        <taxon>Fagaceae</taxon>
        <taxon>Fagus</taxon>
    </lineage>
</organism>
<dbReference type="GO" id="GO:0016020">
    <property type="term" value="C:membrane"/>
    <property type="evidence" value="ECO:0007669"/>
    <property type="project" value="TreeGrafter"/>
</dbReference>
<comment type="cofactor">
    <cofactor evidence="1">
        <name>FMN</name>
        <dbReference type="ChEBI" id="CHEBI:58210"/>
    </cofactor>
</comment>
<evidence type="ECO:0000256" key="1">
    <source>
        <dbReference type="ARBA" id="ARBA00001917"/>
    </source>
</evidence>
<dbReference type="SMART" id="SM00233">
    <property type="entry name" value="PH"/>
    <property type="match status" value="1"/>
</dbReference>
<dbReference type="CDD" id="cd13276">
    <property type="entry name" value="PH_AtPH1"/>
    <property type="match status" value="1"/>
</dbReference>
<dbReference type="EMBL" id="OIVN01004868">
    <property type="protein sequence ID" value="SPD19681.1"/>
    <property type="molecule type" value="Genomic_DNA"/>
</dbReference>
<dbReference type="PROSITE" id="PS50003">
    <property type="entry name" value="PH_DOMAIN"/>
    <property type="match status" value="1"/>
</dbReference>
<dbReference type="FunFam" id="2.30.29.30:FF:000286">
    <property type="entry name" value="PH-protein kinase domain containing protein"/>
    <property type="match status" value="1"/>
</dbReference>